<feature type="transmembrane region" description="Helical" evidence="7">
    <location>
        <begin position="106"/>
        <end position="125"/>
    </location>
</feature>
<evidence type="ECO:0000256" key="3">
    <source>
        <dbReference type="ARBA" id="ARBA00022692"/>
    </source>
</evidence>
<feature type="transmembrane region" description="Helical" evidence="7">
    <location>
        <begin position="27"/>
        <end position="48"/>
    </location>
</feature>
<keyword evidence="3 7" id="KW-0812">Transmembrane</keyword>
<gene>
    <name evidence="9" type="ORF">DMA12_34890</name>
</gene>
<keyword evidence="5 7" id="KW-1133">Transmembrane helix</keyword>
<dbReference type="Pfam" id="PF01569">
    <property type="entry name" value="PAP2"/>
    <property type="match status" value="1"/>
</dbReference>
<evidence type="ECO:0000256" key="1">
    <source>
        <dbReference type="ARBA" id="ARBA00004651"/>
    </source>
</evidence>
<evidence type="ECO:0000256" key="7">
    <source>
        <dbReference type="SAM" id="Phobius"/>
    </source>
</evidence>
<dbReference type="PANTHER" id="PTHR14969">
    <property type="entry name" value="SPHINGOSINE-1-PHOSPHATE PHOSPHOHYDROLASE"/>
    <property type="match status" value="1"/>
</dbReference>
<evidence type="ECO:0000256" key="4">
    <source>
        <dbReference type="ARBA" id="ARBA00022801"/>
    </source>
</evidence>
<evidence type="ECO:0000313" key="9">
    <source>
        <dbReference type="EMBL" id="RSM37942.1"/>
    </source>
</evidence>
<dbReference type="SUPFAM" id="SSF48317">
    <property type="entry name" value="Acid phosphatase/Vanadium-dependent haloperoxidase"/>
    <property type="match status" value="1"/>
</dbReference>
<keyword evidence="2" id="KW-1003">Cell membrane</keyword>
<dbReference type="OrthoDB" id="5243958at2"/>
<feature type="transmembrane region" description="Helical" evidence="7">
    <location>
        <begin position="60"/>
        <end position="82"/>
    </location>
</feature>
<dbReference type="AlphaFoldDB" id="A0A428W4B8"/>
<dbReference type="Proteomes" id="UP000286716">
    <property type="component" value="Unassembled WGS sequence"/>
</dbReference>
<evidence type="ECO:0000256" key="5">
    <source>
        <dbReference type="ARBA" id="ARBA00022989"/>
    </source>
</evidence>
<evidence type="ECO:0000259" key="8">
    <source>
        <dbReference type="SMART" id="SM00014"/>
    </source>
</evidence>
<dbReference type="InterPro" id="IPR036938">
    <property type="entry name" value="PAP2/HPO_sf"/>
</dbReference>
<name>A0A428W4B8_AMYBA</name>
<dbReference type="SMART" id="SM00014">
    <property type="entry name" value="acidPPc"/>
    <property type="match status" value="1"/>
</dbReference>
<reference evidence="9 10" key="1">
    <citation type="submission" date="2018-05" db="EMBL/GenBank/DDBJ databases">
        <title>Evolution of GPA BGCs.</title>
        <authorList>
            <person name="Waglechner N."/>
            <person name="Wright G.D."/>
        </authorList>
    </citation>
    <scope>NUCLEOTIDE SEQUENCE [LARGE SCALE GENOMIC DNA]</scope>
    <source>
        <strain evidence="9 10">DSM 5908</strain>
    </source>
</reference>
<dbReference type="CDD" id="cd01610">
    <property type="entry name" value="PAP2_like"/>
    <property type="match status" value="1"/>
</dbReference>
<feature type="transmembrane region" description="Helical" evidence="7">
    <location>
        <begin position="132"/>
        <end position="150"/>
    </location>
</feature>
<proteinExistence type="predicted"/>
<dbReference type="GO" id="GO:0005886">
    <property type="term" value="C:plasma membrane"/>
    <property type="evidence" value="ECO:0007669"/>
    <property type="project" value="UniProtKB-SubCell"/>
</dbReference>
<organism evidence="9 10">
    <name type="scientific">Amycolatopsis balhimycina DSM 5908</name>
    <dbReference type="NCBI Taxonomy" id="1081091"/>
    <lineage>
        <taxon>Bacteria</taxon>
        <taxon>Bacillati</taxon>
        <taxon>Actinomycetota</taxon>
        <taxon>Actinomycetes</taxon>
        <taxon>Pseudonocardiales</taxon>
        <taxon>Pseudonocardiaceae</taxon>
        <taxon>Amycolatopsis</taxon>
    </lineage>
</organism>
<dbReference type="InterPro" id="IPR000326">
    <property type="entry name" value="PAP2/HPO"/>
</dbReference>
<dbReference type="Gene3D" id="1.20.144.10">
    <property type="entry name" value="Phosphatidic acid phosphatase type 2/haloperoxidase"/>
    <property type="match status" value="1"/>
</dbReference>
<keyword evidence="10" id="KW-1185">Reference proteome</keyword>
<sequence length="206" mass="21774">MDGGAIDGSWYLDVLGFARATPWLNGFFQVFTNAGLVLLALVVAVAWWRARAQDAGRMAAVLWVPGAVAVAYGLSNLVKILVEEPRPCIRYPAVPTVATCDFATDYSFPSNHVTIAVSAAVALCLVGRRIGVGSLVVAVLIGFSRVYLGAHYVHDVVAGAVLGALVALAGLLLRTPLTALVVRMRSGRWRPLVGATATEEISARTD</sequence>
<keyword evidence="6 7" id="KW-0472">Membrane</keyword>
<evidence type="ECO:0000313" key="10">
    <source>
        <dbReference type="Proteomes" id="UP000286716"/>
    </source>
</evidence>
<keyword evidence="4" id="KW-0378">Hydrolase</keyword>
<dbReference type="GO" id="GO:0016787">
    <property type="term" value="F:hydrolase activity"/>
    <property type="evidence" value="ECO:0007669"/>
    <property type="project" value="UniProtKB-KW"/>
</dbReference>
<accession>A0A428W4B8</accession>
<comment type="caution">
    <text evidence="9">The sequence shown here is derived from an EMBL/GenBank/DDBJ whole genome shotgun (WGS) entry which is preliminary data.</text>
</comment>
<dbReference type="RefSeq" id="WP_020646528.1">
    <property type="nucleotide sequence ID" value="NZ_QHHU01000063.1"/>
</dbReference>
<protein>
    <submittedName>
        <fullName evidence="9">Phosphatase PAP2 family protein</fullName>
    </submittedName>
</protein>
<feature type="domain" description="Phosphatidic acid phosphatase type 2/haloperoxidase" evidence="8">
    <location>
        <begin position="60"/>
        <end position="171"/>
    </location>
</feature>
<dbReference type="EMBL" id="QHHU01000063">
    <property type="protein sequence ID" value="RSM37942.1"/>
    <property type="molecule type" value="Genomic_DNA"/>
</dbReference>
<evidence type="ECO:0000256" key="2">
    <source>
        <dbReference type="ARBA" id="ARBA00022475"/>
    </source>
</evidence>
<dbReference type="PANTHER" id="PTHR14969:SF62">
    <property type="entry name" value="DECAPRENYLPHOSPHORYL-5-PHOSPHORIBOSE PHOSPHATASE RV3807C-RELATED"/>
    <property type="match status" value="1"/>
</dbReference>
<evidence type="ECO:0000256" key="6">
    <source>
        <dbReference type="ARBA" id="ARBA00023136"/>
    </source>
</evidence>
<comment type="subcellular location">
    <subcellularLocation>
        <location evidence="1">Cell membrane</location>
        <topology evidence="1">Multi-pass membrane protein</topology>
    </subcellularLocation>
</comment>
<feature type="transmembrane region" description="Helical" evidence="7">
    <location>
        <begin position="156"/>
        <end position="182"/>
    </location>
</feature>